<keyword evidence="2" id="KW-1185">Reference proteome</keyword>
<sequence length="64" mass="7353">MRRVRKRKGEYPFGTLEQWIGATPFLTRKLNGVSAQMSLNVLAYNLKRVMNILGTRGLMKALWA</sequence>
<evidence type="ECO:0008006" key="3">
    <source>
        <dbReference type="Google" id="ProtNLM"/>
    </source>
</evidence>
<name>A0ABQ7A2R1_9PSED</name>
<proteinExistence type="predicted"/>
<gene>
    <name evidence="1" type="ORF">PSAN_33880</name>
</gene>
<evidence type="ECO:0000313" key="2">
    <source>
        <dbReference type="Proteomes" id="UP000748067"/>
    </source>
</evidence>
<accession>A0ABQ7A2R1</accession>
<reference evidence="1 2" key="1">
    <citation type="submission" date="2015-01" db="EMBL/GenBank/DDBJ databases">
        <title>Genome Sequence of Pseudomonas antarctica CMS 35.</title>
        <authorList>
            <person name="Voget S."/>
            <person name="Chow J."/>
            <person name="Daniel R."/>
            <person name="Streit W."/>
        </authorList>
    </citation>
    <scope>NUCLEOTIDE SEQUENCE [LARGE SCALE GENOMIC DNA]</scope>
    <source>
        <strain evidence="1 2">CMS 35</strain>
    </source>
</reference>
<dbReference type="EMBL" id="JXDI01000001">
    <property type="protein sequence ID" value="KAF2410954.1"/>
    <property type="molecule type" value="Genomic_DNA"/>
</dbReference>
<comment type="caution">
    <text evidence="1">The sequence shown here is derived from an EMBL/GenBank/DDBJ whole genome shotgun (WGS) entry which is preliminary data.</text>
</comment>
<evidence type="ECO:0000313" key="1">
    <source>
        <dbReference type="EMBL" id="KAF2410954.1"/>
    </source>
</evidence>
<protein>
    <recommendedName>
        <fullName evidence="3">Transposase DDE domain-containing protein</fullName>
    </recommendedName>
</protein>
<dbReference type="Proteomes" id="UP000748067">
    <property type="component" value="Unassembled WGS sequence"/>
</dbReference>
<organism evidence="1 2">
    <name type="scientific">Pseudomonas antarctica</name>
    <dbReference type="NCBI Taxonomy" id="219572"/>
    <lineage>
        <taxon>Bacteria</taxon>
        <taxon>Pseudomonadati</taxon>
        <taxon>Pseudomonadota</taxon>
        <taxon>Gammaproteobacteria</taxon>
        <taxon>Pseudomonadales</taxon>
        <taxon>Pseudomonadaceae</taxon>
        <taxon>Pseudomonas</taxon>
    </lineage>
</organism>